<organism evidence="3 4">
    <name type="scientific">Achromobacter aegrifaciens</name>
    <dbReference type="NCBI Taxonomy" id="1287736"/>
    <lineage>
        <taxon>Bacteria</taxon>
        <taxon>Pseudomonadati</taxon>
        <taxon>Pseudomonadota</taxon>
        <taxon>Betaproteobacteria</taxon>
        <taxon>Burkholderiales</taxon>
        <taxon>Alcaligenaceae</taxon>
        <taxon>Achromobacter</taxon>
    </lineage>
</organism>
<gene>
    <name evidence="3" type="ORF">ERS370000_00135</name>
</gene>
<dbReference type="RefSeq" id="WP_220389092.1">
    <property type="nucleotide sequence ID" value="NZ_CYTK01000001.1"/>
</dbReference>
<sequence>MSTVPYGPDDPGSTAKRMQPEPFSPRAWPLSMRRGSAGLLLALLLGAASALPKAARADENGRMAHSPPAPGPESKSDWQFSVSPYLWMAGVQGTVRQFGSAPATLDSDFGQIFNELDYAFMGILEGRRGRYSVFADIAYTKTSVKDPTPKGILAEKIGVVSQSFSGLLGGGYAVHSTDRAHLDLIAGLRIWSVSTKLSFHEGILDHVKQRDSATWVDMVAGFRGTYSLTDRVYLTGWGNIGAGQADLDWDVVAGVGYKLNANLSAVAAYRIQGVDYRKNGFEYDVIQKGPIMGITYRF</sequence>
<proteinExistence type="predicted"/>
<comment type="subcellular location">
    <subcellularLocation>
        <location evidence="1">Cell outer membrane</location>
    </subcellularLocation>
</comment>
<dbReference type="SUPFAM" id="SSF56925">
    <property type="entry name" value="OMPA-like"/>
    <property type="match status" value="1"/>
</dbReference>
<comment type="caution">
    <text evidence="3">The sequence shown here is derived from an EMBL/GenBank/DDBJ whole genome shotgun (WGS) entry which is preliminary data.</text>
</comment>
<reference evidence="3 4" key="1">
    <citation type="submission" date="2015-09" db="EMBL/GenBank/DDBJ databases">
        <authorList>
            <consortium name="Pathogen Informatics"/>
        </authorList>
    </citation>
    <scope>NUCLEOTIDE SEQUENCE [LARGE SCALE GENOMIC DNA]</scope>
    <source>
        <strain evidence="3 4">2789STDY5608625</strain>
    </source>
</reference>
<dbReference type="Proteomes" id="UP000044098">
    <property type="component" value="Unassembled WGS sequence"/>
</dbReference>
<dbReference type="GO" id="GO:0009279">
    <property type="term" value="C:cell outer membrane"/>
    <property type="evidence" value="ECO:0007669"/>
    <property type="project" value="UniProtKB-SubCell"/>
</dbReference>
<feature type="region of interest" description="Disordered" evidence="2">
    <location>
        <begin position="1"/>
        <end position="26"/>
    </location>
</feature>
<evidence type="ECO:0000313" key="3">
    <source>
        <dbReference type="EMBL" id="CUI34336.1"/>
    </source>
</evidence>
<accession>A0AAD2IV45</accession>
<evidence type="ECO:0000256" key="1">
    <source>
        <dbReference type="ARBA" id="ARBA00004442"/>
    </source>
</evidence>
<evidence type="ECO:0000313" key="4">
    <source>
        <dbReference type="Proteomes" id="UP000044098"/>
    </source>
</evidence>
<name>A0AAD2IV45_ACHAE</name>
<dbReference type="InterPro" id="IPR011250">
    <property type="entry name" value="OMP/PagP_B-barrel"/>
</dbReference>
<protein>
    <submittedName>
        <fullName evidence="3">Uncharacterized protein</fullName>
    </submittedName>
</protein>
<dbReference type="EMBL" id="CYTK01000001">
    <property type="protein sequence ID" value="CUI34336.1"/>
    <property type="molecule type" value="Genomic_DNA"/>
</dbReference>
<dbReference type="AlphaFoldDB" id="A0AAD2IV45"/>
<evidence type="ECO:0000256" key="2">
    <source>
        <dbReference type="SAM" id="MobiDB-lite"/>
    </source>
</evidence>
<feature type="region of interest" description="Disordered" evidence="2">
    <location>
        <begin position="58"/>
        <end position="77"/>
    </location>
</feature>